<dbReference type="InterPro" id="IPR014756">
    <property type="entry name" value="Ig_E-set"/>
</dbReference>
<organism evidence="2">
    <name type="scientific">Cyprideis torosa</name>
    <dbReference type="NCBI Taxonomy" id="163714"/>
    <lineage>
        <taxon>Eukaryota</taxon>
        <taxon>Metazoa</taxon>
        <taxon>Ecdysozoa</taxon>
        <taxon>Arthropoda</taxon>
        <taxon>Crustacea</taxon>
        <taxon>Oligostraca</taxon>
        <taxon>Ostracoda</taxon>
        <taxon>Podocopa</taxon>
        <taxon>Podocopida</taxon>
        <taxon>Cytherocopina</taxon>
        <taxon>Cytheroidea</taxon>
        <taxon>Cytherideidae</taxon>
        <taxon>Cyprideis</taxon>
    </lineage>
</organism>
<dbReference type="InterPro" id="IPR014752">
    <property type="entry name" value="Arrestin-like_C"/>
</dbReference>
<gene>
    <name evidence="2" type="ORF">CTOB1V02_LOCUS10852</name>
</gene>
<evidence type="ECO:0000313" key="2">
    <source>
        <dbReference type="EMBL" id="CAD7233027.1"/>
    </source>
</evidence>
<dbReference type="GO" id="GO:0006886">
    <property type="term" value="P:intracellular protein transport"/>
    <property type="evidence" value="ECO:0007669"/>
    <property type="project" value="InterPro"/>
</dbReference>
<dbReference type="Gene3D" id="2.60.40.640">
    <property type="match status" value="2"/>
</dbReference>
<evidence type="ECO:0000256" key="1">
    <source>
        <dbReference type="ARBA" id="ARBA00009100"/>
    </source>
</evidence>
<dbReference type="OrthoDB" id="10263384at2759"/>
<dbReference type="AlphaFoldDB" id="A0A7R8WJQ8"/>
<comment type="similarity">
    <text evidence="1">Belongs to the VPS26 family.</text>
</comment>
<accession>A0A7R8WJQ8</accession>
<sequence length="305" mass="33939">MSSQHMVSLDIVYSRASKIYHENDVLAGTLVVETTSDFKHEGIFLFAEGLVALTLSSKSFGILEAFYSAVKPVPILSVVQELVKPGKVCVGRTEFPFSLPLQSSKTFYETYHGVYINIQYSLRAEIRRGVLTKDLLRTVEFLVQERPLPSPEKPVGAPHSFTLSHESLKVLANSSGGDVVVPRFKITGKFSSLVCDIRKPLSGQVIVQECSVPIRSIEIQLFRVEICGCAEGYSKDVTEVQNIQIAEGDVQRGLPISTTMIFPRLFACPSISTPNFKIDFEISLVVILRDNYVISEKFPLQLYRA</sequence>
<name>A0A7R8WJQ8_9CRUS</name>
<protein>
    <submittedName>
        <fullName evidence="2">Uncharacterized protein</fullName>
    </submittedName>
</protein>
<dbReference type="PANTHER" id="PTHR12233">
    <property type="entry name" value="VACUOLAR PROTEIN SORTING 26 RELATED"/>
    <property type="match status" value="1"/>
</dbReference>
<reference evidence="2" key="1">
    <citation type="submission" date="2020-11" db="EMBL/GenBank/DDBJ databases">
        <authorList>
            <person name="Tran Van P."/>
        </authorList>
    </citation>
    <scope>NUCLEOTIDE SEQUENCE</scope>
</reference>
<dbReference type="SUPFAM" id="SSF81296">
    <property type="entry name" value="E set domains"/>
    <property type="match status" value="1"/>
</dbReference>
<dbReference type="InterPro" id="IPR028934">
    <property type="entry name" value="Vps26-related"/>
</dbReference>
<dbReference type="Pfam" id="PF03643">
    <property type="entry name" value="Vps26"/>
    <property type="match status" value="1"/>
</dbReference>
<proteinExistence type="inferred from homology"/>
<dbReference type="EMBL" id="OB665527">
    <property type="protein sequence ID" value="CAD7233027.1"/>
    <property type="molecule type" value="Genomic_DNA"/>
</dbReference>